<keyword evidence="3" id="KW-1185">Reference proteome</keyword>
<reference evidence="2" key="2">
    <citation type="submission" date="2020-11" db="EMBL/GenBank/DDBJ databases">
        <authorList>
            <person name="McCartney M.A."/>
            <person name="Auch B."/>
            <person name="Kono T."/>
            <person name="Mallez S."/>
            <person name="Becker A."/>
            <person name="Gohl D.M."/>
            <person name="Silverstein K.A.T."/>
            <person name="Koren S."/>
            <person name="Bechman K.B."/>
            <person name="Herman A."/>
            <person name="Abrahante J.E."/>
            <person name="Garbe J."/>
        </authorList>
    </citation>
    <scope>NUCLEOTIDE SEQUENCE</scope>
    <source>
        <strain evidence="2">Duluth1</strain>
        <tissue evidence="2">Whole animal</tissue>
    </source>
</reference>
<proteinExistence type="predicted"/>
<organism evidence="2 3">
    <name type="scientific">Dreissena polymorpha</name>
    <name type="common">Zebra mussel</name>
    <name type="synonym">Mytilus polymorpha</name>
    <dbReference type="NCBI Taxonomy" id="45954"/>
    <lineage>
        <taxon>Eukaryota</taxon>
        <taxon>Metazoa</taxon>
        <taxon>Spiralia</taxon>
        <taxon>Lophotrochozoa</taxon>
        <taxon>Mollusca</taxon>
        <taxon>Bivalvia</taxon>
        <taxon>Autobranchia</taxon>
        <taxon>Heteroconchia</taxon>
        <taxon>Euheterodonta</taxon>
        <taxon>Imparidentia</taxon>
        <taxon>Neoheterodontei</taxon>
        <taxon>Myida</taxon>
        <taxon>Dreissenoidea</taxon>
        <taxon>Dreissenidae</taxon>
        <taxon>Dreissena</taxon>
    </lineage>
</organism>
<comment type="caution">
    <text evidence="2">The sequence shown here is derived from an EMBL/GenBank/DDBJ whole genome shotgun (WGS) entry which is preliminary data.</text>
</comment>
<protein>
    <submittedName>
        <fullName evidence="2">Uncharacterized protein</fullName>
    </submittedName>
</protein>
<dbReference type="EMBL" id="JAIWYP010000016">
    <property type="protein sequence ID" value="KAH3695769.1"/>
    <property type="molecule type" value="Genomic_DNA"/>
</dbReference>
<reference evidence="2" key="1">
    <citation type="journal article" date="2019" name="bioRxiv">
        <title>The Genome of the Zebra Mussel, Dreissena polymorpha: A Resource for Invasive Species Research.</title>
        <authorList>
            <person name="McCartney M.A."/>
            <person name="Auch B."/>
            <person name="Kono T."/>
            <person name="Mallez S."/>
            <person name="Zhang Y."/>
            <person name="Obille A."/>
            <person name="Becker A."/>
            <person name="Abrahante J.E."/>
            <person name="Garbe J."/>
            <person name="Badalamenti J.P."/>
            <person name="Herman A."/>
            <person name="Mangelson H."/>
            <person name="Liachko I."/>
            <person name="Sullivan S."/>
            <person name="Sone E.D."/>
            <person name="Koren S."/>
            <person name="Silverstein K.A.T."/>
            <person name="Beckman K.B."/>
            <person name="Gohl D.M."/>
        </authorList>
    </citation>
    <scope>NUCLEOTIDE SEQUENCE</scope>
    <source>
        <strain evidence="2">Duluth1</strain>
        <tissue evidence="2">Whole animal</tissue>
    </source>
</reference>
<gene>
    <name evidence="2" type="ORF">DPMN_083228</name>
</gene>
<evidence type="ECO:0000256" key="1">
    <source>
        <dbReference type="SAM" id="MobiDB-lite"/>
    </source>
</evidence>
<feature type="region of interest" description="Disordered" evidence="1">
    <location>
        <begin position="1"/>
        <end position="28"/>
    </location>
</feature>
<sequence length="97" mass="11593">MKTPECAMEEKRSTSSLVGSRKNFHTQGKELQEYRPVPDHFTFKRGREDFTSQETYHLPHSLQVYQHLCTKGRRSRFFRLCRPHQCDRSTDTRSKCK</sequence>
<accession>A0A9D4BI80</accession>
<evidence type="ECO:0000313" key="3">
    <source>
        <dbReference type="Proteomes" id="UP000828390"/>
    </source>
</evidence>
<dbReference type="AlphaFoldDB" id="A0A9D4BI80"/>
<name>A0A9D4BI80_DREPO</name>
<evidence type="ECO:0000313" key="2">
    <source>
        <dbReference type="EMBL" id="KAH3695769.1"/>
    </source>
</evidence>
<dbReference type="Proteomes" id="UP000828390">
    <property type="component" value="Unassembled WGS sequence"/>
</dbReference>